<dbReference type="STRING" id="1157962.A0A250X0I4"/>
<dbReference type="GO" id="GO:0047793">
    <property type="term" value="F:cycloeucalenol cycloisomerase activity"/>
    <property type="evidence" value="ECO:0007669"/>
    <property type="project" value="InterPro"/>
</dbReference>
<organism evidence="2 3">
    <name type="scientific">Chlamydomonas eustigma</name>
    <dbReference type="NCBI Taxonomy" id="1157962"/>
    <lineage>
        <taxon>Eukaryota</taxon>
        <taxon>Viridiplantae</taxon>
        <taxon>Chlorophyta</taxon>
        <taxon>core chlorophytes</taxon>
        <taxon>Chlorophyceae</taxon>
        <taxon>CS clade</taxon>
        <taxon>Chlamydomonadales</taxon>
        <taxon>Chlamydomonadaceae</taxon>
        <taxon>Chlamydomonas</taxon>
    </lineage>
</organism>
<feature type="transmembrane region" description="Helical" evidence="1">
    <location>
        <begin position="69"/>
        <end position="89"/>
    </location>
</feature>
<feature type="transmembrane region" description="Helical" evidence="1">
    <location>
        <begin position="36"/>
        <end position="57"/>
    </location>
</feature>
<evidence type="ECO:0000256" key="1">
    <source>
        <dbReference type="SAM" id="Phobius"/>
    </source>
</evidence>
<dbReference type="OrthoDB" id="2111841at2759"/>
<dbReference type="Proteomes" id="UP000232323">
    <property type="component" value="Unassembled WGS sequence"/>
</dbReference>
<dbReference type="EMBL" id="BEGY01000018">
    <property type="protein sequence ID" value="GAX76555.1"/>
    <property type="molecule type" value="Genomic_DNA"/>
</dbReference>
<keyword evidence="1" id="KW-1133">Transmembrane helix</keyword>
<evidence type="ECO:0008006" key="4">
    <source>
        <dbReference type="Google" id="ProtNLM"/>
    </source>
</evidence>
<feature type="transmembrane region" description="Helical" evidence="1">
    <location>
        <begin position="141"/>
        <end position="163"/>
    </location>
</feature>
<comment type="caution">
    <text evidence="2">The sequence shown here is derived from an EMBL/GenBank/DDBJ whole genome shotgun (WGS) entry which is preliminary data.</text>
</comment>
<gene>
    <name evidence="2" type="ORF">CEUSTIGMA_g4001.t1</name>
</gene>
<dbReference type="AlphaFoldDB" id="A0A250X0I4"/>
<feature type="transmembrane region" description="Helical" evidence="1">
    <location>
        <begin position="109"/>
        <end position="129"/>
    </location>
</feature>
<dbReference type="InterPro" id="IPR020532">
    <property type="entry name" value="Cycloeucalenol_cycloisomerase"/>
</dbReference>
<accession>A0A250X0I4</accession>
<keyword evidence="1" id="KW-0472">Membrane</keyword>
<evidence type="ECO:0000313" key="2">
    <source>
        <dbReference type="EMBL" id="GAX76555.1"/>
    </source>
</evidence>
<evidence type="ECO:0000313" key="3">
    <source>
        <dbReference type="Proteomes" id="UP000232323"/>
    </source>
</evidence>
<sequence length="190" mass="21965">MAGFGYVGNYFWTHYFFQVLGASYTMESHRLNGIPLVMYLMTHAYFNFYHAISNIVLRKTQTSLSKSPAWVRWTAMAIVVFVLSYSTAFMETLTIAHYPYYTFVDRSRMYSVGSLFYAIYFFVSFPMFFRMDEEPSKKKWSAWNAVLDGLAAAMIVTILLDIWRISFGGINVHNPEGLQAEAAGLPWMSY</sequence>
<keyword evidence="1" id="KW-0812">Transmembrane</keyword>
<name>A0A250X0I4_9CHLO</name>
<dbReference type="PANTHER" id="PTHR35136:SF1">
    <property type="entry name" value="CYCLOEUCALENOL CYCLOISOMERASE"/>
    <property type="match status" value="1"/>
</dbReference>
<proteinExistence type="predicted"/>
<keyword evidence="3" id="KW-1185">Reference proteome</keyword>
<dbReference type="PANTHER" id="PTHR35136">
    <property type="entry name" value="CYCLOEUCALENOL CYCLOISOMERASE"/>
    <property type="match status" value="1"/>
</dbReference>
<protein>
    <recommendedName>
        <fullName evidence="4">Cycloeucalenol cycloisomerase</fullName>
    </recommendedName>
</protein>
<reference evidence="2 3" key="1">
    <citation type="submission" date="2017-08" db="EMBL/GenBank/DDBJ databases">
        <title>Acidophilic green algal genome provides insights into adaptation to an acidic environment.</title>
        <authorList>
            <person name="Hirooka S."/>
            <person name="Hirose Y."/>
            <person name="Kanesaki Y."/>
            <person name="Higuchi S."/>
            <person name="Fujiwara T."/>
            <person name="Onuma R."/>
            <person name="Era A."/>
            <person name="Ohbayashi R."/>
            <person name="Uzuka A."/>
            <person name="Nozaki H."/>
            <person name="Yoshikawa H."/>
            <person name="Miyagishima S.Y."/>
        </authorList>
    </citation>
    <scope>NUCLEOTIDE SEQUENCE [LARGE SCALE GENOMIC DNA]</scope>
    <source>
        <strain evidence="2 3">NIES-2499</strain>
    </source>
</reference>